<feature type="domain" description="Ketosynthase family 3 (KS3)" evidence="7">
    <location>
        <begin position="776"/>
        <end position="1222"/>
    </location>
</feature>
<dbReference type="InterPro" id="IPR014031">
    <property type="entry name" value="Ketoacyl_synth_C"/>
</dbReference>
<keyword evidence="3" id="KW-0808">Transferase</keyword>
<keyword evidence="2" id="KW-0597">Phosphoprotein</keyword>
<dbReference type="PROSITE" id="PS52004">
    <property type="entry name" value="KS3_2"/>
    <property type="match status" value="1"/>
</dbReference>
<dbReference type="SUPFAM" id="SSF55048">
    <property type="entry name" value="Probable ACP-binding domain of malonyl-CoA ACP transacylase"/>
    <property type="match status" value="1"/>
</dbReference>
<evidence type="ECO:0000256" key="1">
    <source>
        <dbReference type="ARBA" id="ARBA00022450"/>
    </source>
</evidence>
<dbReference type="InterPro" id="IPR013785">
    <property type="entry name" value="Aldolase_TIM"/>
</dbReference>
<dbReference type="Gene3D" id="3.20.20.70">
    <property type="entry name" value="Aldolase class I"/>
    <property type="match status" value="2"/>
</dbReference>
<evidence type="ECO:0008006" key="10">
    <source>
        <dbReference type="Google" id="ProtNLM"/>
    </source>
</evidence>
<dbReference type="SUPFAM" id="SSF53901">
    <property type="entry name" value="Thiolase-like"/>
    <property type="match status" value="1"/>
</dbReference>
<dbReference type="Gene3D" id="3.40.47.10">
    <property type="match status" value="1"/>
</dbReference>
<dbReference type="InterPro" id="IPR020841">
    <property type="entry name" value="PKS_Beta-ketoAc_synthase_dom"/>
</dbReference>
<keyword evidence="4" id="KW-0012">Acyltransferase</keyword>
<dbReference type="RefSeq" id="WP_344589037.1">
    <property type="nucleotide sequence ID" value="NZ_BAAARW010000011.1"/>
</dbReference>
<organism evidence="8 9">
    <name type="scientific">Actinomadura vinacea</name>
    <dbReference type="NCBI Taxonomy" id="115336"/>
    <lineage>
        <taxon>Bacteria</taxon>
        <taxon>Bacillati</taxon>
        <taxon>Actinomycetota</taxon>
        <taxon>Actinomycetes</taxon>
        <taxon>Streptosporangiales</taxon>
        <taxon>Thermomonosporaceae</taxon>
        <taxon>Actinomadura</taxon>
    </lineage>
</organism>
<dbReference type="Pfam" id="PF03060">
    <property type="entry name" value="NMO"/>
    <property type="match status" value="1"/>
</dbReference>
<dbReference type="CDD" id="cd08953">
    <property type="entry name" value="KR_2_SDR_x"/>
    <property type="match status" value="1"/>
</dbReference>
<dbReference type="InterPro" id="IPR036736">
    <property type="entry name" value="ACP-like_sf"/>
</dbReference>
<keyword evidence="1" id="KW-0596">Phosphopantetheine</keyword>
<dbReference type="SUPFAM" id="SSF51412">
    <property type="entry name" value="Inosine monophosphate dehydrogenase (IMPDH)"/>
    <property type="match status" value="2"/>
</dbReference>
<dbReference type="SMART" id="SM00822">
    <property type="entry name" value="PKS_KR"/>
    <property type="match status" value="1"/>
</dbReference>
<feature type="compositionally biased region" description="Low complexity" evidence="5">
    <location>
        <begin position="375"/>
        <end position="391"/>
    </location>
</feature>
<dbReference type="SUPFAM" id="SSF52151">
    <property type="entry name" value="FabD/lysophospholipase-like"/>
    <property type="match status" value="1"/>
</dbReference>
<evidence type="ECO:0000313" key="8">
    <source>
        <dbReference type="EMBL" id="GAA2414381.1"/>
    </source>
</evidence>
<dbReference type="SMART" id="SM00825">
    <property type="entry name" value="PKS_KS"/>
    <property type="match status" value="1"/>
</dbReference>
<dbReference type="InterPro" id="IPR016035">
    <property type="entry name" value="Acyl_Trfase/lysoPLipase"/>
</dbReference>
<evidence type="ECO:0000259" key="7">
    <source>
        <dbReference type="PROSITE" id="PS52004"/>
    </source>
</evidence>
<dbReference type="InterPro" id="IPR009081">
    <property type="entry name" value="PP-bd_ACP"/>
</dbReference>
<dbReference type="Pfam" id="PF00698">
    <property type="entry name" value="Acyl_transf_1"/>
    <property type="match status" value="1"/>
</dbReference>
<dbReference type="Pfam" id="PF00109">
    <property type="entry name" value="ketoacyl-synt"/>
    <property type="match status" value="1"/>
</dbReference>
<feature type="region of interest" description="Disordered" evidence="5">
    <location>
        <begin position="1783"/>
        <end position="1844"/>
    </location>
</feature>
<dbReference type="PANTHER" id="PTHR43775">
    <property type="entry name" value="FATTY ACID SYNTHASE"/>
    <property type="match status" value="1"/>
</dbReference>
<dbReference type="EMBL" id="BAAARW010000011">
    <property type="protein sequence ID" value="GAA2414381.1"/>
    <property type="molecule type" value="Genomic_DNA"/>
</dbReference>
<dbReference type="Gene3D" id="1.10.1200.10">
    <property type="entry name" value="ACP-like"/>
    <property type="match status" value="1"/>
</dbReference>
<dbReference type="Gene3D" id="3.40.50.720">
    <property type="entry name" value="NAD(P)-binding Rossmann-like Domain"/>
    <property type="match status" value="1"/>
</dbReference>
<dbReference type="InterPro" id="IPR057326">
    <property type="entry name" value="KR_dom"/>
</dbReference>
<dbReference type="Pfam" id="PF08659">
    <property type="entry name" value="KR"/>
    <property type="match status" value="1"/>
</dbReference>
<feature type="region of interest" description="Disordered" evidence="5">
    <location>
        <begin position="136"/>
        <end position="157"/>
    </location>
</feature>
<dbReference type="Proteomes" id="UP001501231">
    <property type="component" value="Unassembled WGS sequence"/>
</dbReference>
<feature type="domain" description="Carrier" evidence="6">
    <location>
        <begin position="1840"/>
        <end position="1930"/>
    </location>
</feature>
<dbReference type="InterPro" id="IPR036291">
    <property type="entry name" value="NAD(P)-bd_dom_sf"/>
</dbReference>
<evidence type="ECO:0000256" key="3">
    <source>
        <dbReference type="ARBA" id="ARBA00022679"/>
    </source>
</evidence>
<feature type="compositionally biased region" description="Low complexity" evidence="5">
    <location>
        <begin position="1818"/>
        <end position="1837"/>
    </location>
</feature>
<comment type="caution">
    <text evidence="8">The sequence shown here is derived from an EMBL/GenBank/DDBJ whole genome shotgun (WGS) entry which is preliminary data.</text>
</comment>
<dbReference type="Pfam" id="PF02801">
    <property type="entry name" value="Ketoacyl-synt_C"/>
    <property type="match status" value="1"/>
</dbReference>
<feature type="region of interest" description="Disordered" evidence="5">
    <location>
        <begin position="1707"/>
        <end position="1752"/>
    </location>
</feature>
<sequence>MTAEVDAGEIIGISPFGRPAPHLTVAVARAGGVGVLDLGTDRAAALAALADVGRWWRGPFGVRVQAGCAVRPEDLPDAVGTVVIDFHALRPVEVSRPDAAAPRPPGERPEPAPDAAAGYEDDADDEGAWTVRLRPAARPVPPVPGRPAGEPADDGAAGGLIDARRFAEGGRRLLIEIVNAEEATAAVRLLAALRDLGGSGHGLIARGREGGGRVGELSTFVLLQRLLGDSRLGVPVWASGGIGPHTAAAAVAGGAAGVVLDAQLALVREMDLPGDVAAALSAMDGSQTRIVAGHRVYTRPDLPEIALDGLGPAAVNTRLGATGLRTRLLPVGQDGAFARPLADRYRTAGGVVQAVRAQIADSIRAAVRTEPLARAETSGPASGEASGTASAAGGGRAYPVAQGPMTRVSDRPAFAAAVARDGGLPFLALALMNGAEARDLLLETADRLGDRPWGVGVLGFAPPDLRAAQLGAIRAARPPYALIAGGRPAQAESLEAAGIRTYLHVPSPGLLERFLAEGARRFVFEGAECGGHVGPLAGFPLWEAQVGRLLEFCDAHEGAAGAMSVMFAGGIHDERSAAMVAALAGPLAERGVRIRVLMGTAYLFTSEAVAAGAIVPEFQQAAIECDGTILLETSPGHATRCARTRYAGTFEEERRRLAEAGTPPQEMWRRLEELNLGRLRIASKGLRRGPVQDDPPGSGEGTGAGDLTPVDADEQRAEGMYMLGQVAALRWSSTSITGLHEQVSTGATFFLASRAARLGLAGPGRADAAGGAAGRPMDIAIVGIGCVFPGAADAASFWANVVRGVDAVSEVPAERWDPEIYFDPAAVGEDGGAGAKTPSKWGGFIPDVPFDALAYGIPPASLASVDPMQLLGLEVAARALRDAGYADRPFDRSRTSVFFGAEAGTDLGNAYGARALLPLYYGRVPAGLDEQLPRLTEDSCPGVLTNVIAGRIANRLDLGGANYTVDAACAASLAALDAACKELVSGGSDMVLCGAADLHNGIYDYLLFSAVRALSPRGRCAPFDGGADGIALGEGVACVALKRLADAERDGDRIYAVVKSVAAASDGRSAGITAPRADGQRRALDRAYRRAGVSPSQVGLVEAHGTGTELGDRVELATLTDAFTEAGARPGGTALGSVKSQIGHTKCAAGLAGLVKTAYALHTGVLPGTLHLERPNQAWDAASSPFAFGREARPWAAAPGERYAGLSAFGFGGANFHAVLAGYDGAPEPVSGVAEWPAELFLVRGADRAAALLELDRLGALLTSWAGGAPPRLRDLARTFAESQGPVQVALVATGPDDLAAKIALAREFRAAPGVRVADEATAHGGRVAFLYPGQGSQRPNMLADLFVTFPRLQRLLRLGDGRHAAAMFPPAAFGPEEAERQSLAITDTRVAQPALGIAGLAVHRLLTALGVRPDLAGGHSYGELVALCAAGVFGEADLIELSVARAEAVLNAAGAGGGDDDAGAMAAVAARLEDVRAALDGVGEVVVANHNAPRQVVISGSSAGVEKALGLLAEHGIAAKRLPVACAFHSPLVAGASAGLRAALHARDLRSPAYPVWSNSGAVPYDTDPAKLRATLAGQVAAPVRFVEQIEAMYAAGARIFVESGPGRVLTQLTGMILGDRLHTAVAVDEPGEDGVTGLLLALAELAVAGVPVDPLPLFAGRDARPLPAGGAEGLPAPGWIVNGHLVRTADGGHLKDGLRPAERIALPSADEPQGETMDTRQGTGQGSEQGTGQGRERRVAERPAGTAAGAEGEAAVLEFLRSGREIIAAQREVVLNYLAADPPPSGTAPRLPRQVRSRAPLPVPGPRRALPGELVTASAPAEAAPTETAPDLEPAPAVPSAPGPAEIRSAVLDVIGARTGYPEGMLAVELDLEADLSIDSIKRTEIIGELAERVGLAPAGTRLDETVAERLARIKTIAELVSWIGERLGGPAAAPAEAADGPPTEPIDAVQDDAAGTLGTAPLRHVVRMTPLPEAPDPAGDPGRFAGRDFVIVDDGTGIALELAALLEGLGARVRTPMEPDGPCDGLIHLAALRPGGGPVLPGAYGPIRAALVGGLRRLVLATGTAGTFGRRYGGGDAGDPTPGAGLRGLARTLALEYPEVLVRAVDVDAKDSPRAVALRILAEMADPDAPVDVGHDGETRRTLTLVPAELRLPARPPGGDAAGLGLDADGVVLLTGGARGITARVARELARTTGCHIELVGRTPLPGAERPDPLVADAYDEPALRRALVARGGGRTPAEIEAELRRILAAREVAGTLDGLRGHAASVRYHALDVRDTQAVRALVEDVYARHGRLDGVVHGAGVLEDRLVRDKDPASFTRVYRTKVDGACALAASVRPDVGFFVVLGSASGVRGNRGQADYAAANDACDTLARAWRTRLAGRVLTADWGPWAGGGMVTPELAREYARRGVPLIDPDAAVAALLREIAHGTEVQVVFTGVRA</sequence>
<dbReference type="SUPFAM" id="SSF51735">
    <property type="entry name" value="NAD(P)-binding Rossmann-fold domains"/>
    <property type="match status" value="2"/>
</dbReference>
<feature type="region of interest" description="Disordered" evidence="5">
    <location>
        <begin position="95"/>
        <end position="123"/>
    </location>
</feature>
<proteinExistence type="predicted"/>
<dbReference type="InterPro" id="IPR014043">
    <property type="entry name" value="Acyl_transferase_dom"/>
</dbReference>
<feature type="region of interest" description="Disordered" evidence="5">
    <location>
        <begin position="371"/>
        <end position="397"/>
    </location>
</feature>
<evidence type="ECO:0000313" key="9">
    <source>
        <dbReference type="Proteomes" id="UP001501231"/>
    </source>
</evidence>
<reference evidence="8 9" key="1">
    <citation type="journal article" date="2019" name="Int. J. Syst. Evol. Microbiol.">
        <title>The Global Catalogue of Microorganisms (GCM) 10K type strain sequencing project: providing services to taxonomists for standard genome sequencing and annotation.</title>
        <authorList>
            <consortium name="The Broad Institute Genomics Platform"/>
            <consortium name="The Broad Institute Genome Sequencing Center for Infectious Disease"/>
            <person name="Wu L."/>
            <person name="Ma J."/>
        </authorList>
    </citation>
    <scope>NUCLEOTIDE SEQUENCE [LARGE SCALE GENOMIC DNA]</scope>
    <source>
        <strain evidence="8 9">JCM 3325</strain>
    </source>
</reference>
<protein>
    <recommendedName>
        <fullName evidence="10">SDR family NAD(P)-dependent oxidoreductase</fullName>
    </recommendedName>
</protein>
<dbReference type="InterPro" id="IPR001227">
    <property type="entry name" value="Ac_transferase_dom_sf"/>
</dbReference>
<dbReference type="CDD" id="cd00833">
    <property type="entry name" value="PKS"/>
    <property type="match status" value="1"/>
</dbReference>
<dbReference type="InterPro" id="IPR013968">
    <property type="entry name" value="PKS_KR"/>
</dbReference>
<dbReference type="InterPro" id="IPR016039">
    <property type="entry name" value="Thiolase-like"/>
</dbReference>
<feature type="compositionally biased region" description="Gly residues" evidence="5">
    <location>
        <begin position="1725"/>
        <end position="1735"/>
    </location>
</feature>
<keyword evidence="9" id="KW-1185">Reference proteome</keyword>
<dbReference type="InterPro" id="IPR014030">
    <property type="entry name" value="Ketoacyl_synth_N"/>
</dbReference>
<evidence type="ECO:0000256" key="2">
    <source>
        <dbReference type="ARBA" id="ARBA00022553"/>
    </source>
</evidence>
<feature type="region of interest" description="Disordered" evidence="5">
    <location>
        <begin position="685"/>
        <end position="710"/>
    </location>
</feature>
<gene>
    <name evidence="8" type="ORF">GCM10010191_25420</name>
</gene>
<dbReference type="InterPro" id="IPR050091">
    <property type="entry name" value="PKS_NRPS_Biosynth_Enz"/>
</dbReference>
<dbReference type="PANTHER" id="PTHR43775:SF51">
    <property type="entry name" value="INACTIVE PHENOLPHTHIOCEROL SYNTHESIS POLYKETIDE SYNTHASE TYPE I PKS1-RELATED"/>
    <property type="match status" value="1"/>
</dbReference>
<dbReference type="SMART" id="SM00827">
    <property type="entry name" value="PKS_AT"/>
    <property type="match status" value="1"/>
</dbReference>
<name>A0ABN3IWP0_9ACTN</name>
<evidence type="ECO:0000256" key="4">
    <source>
        <dbReference type="ARBA" id="ARBA00023315"/>
    </source>
</evidence>
<dbReference type="Gene3D" id="3.40.366.10">
    <property type="entry name" value="Malonyl-Coenzyme A Acyl Carrier Protein, domain 2"/>
    <property type="match status" value="1"/>
</dbReference>
<dbReference type="PROSITE" id="PS50075">
    <property type="entry name" value="CARRIER"/>
    <property type="match status" value="1"/>
</dbReference>
<accession>A0ABN3IWP0</accession>
<evidence type="ECO:0000256" key="5">
    <source>
        <dbReference type="SAM" id="MobiDB-lite"/>
    </source>
</evidence>
<evidence type="ECO:0000259" key="6">
    <source>
        <dbReference type="PROSITE" id="PS50075"/>
    </source>
</evidence>
<dbReference type="InterPro" id="IPR016036">
    <property type="entry name" value="Malonyl_transacylase_ACP-bd"/>
</dbReference>
<dbReference type="SUPFAM" id="SSF47336">
    <property type="entry name" value="ACP-like"/>
    <property type="match status" value="1"/>
</dbReference>